<keyword evidence="2" id="KW-1185">Reference proteome</keyword>
<evidence type="ECO:0000313" key="2">
    <source>
        <dbReference type="Proteomes" id="UP000774326"/>
    </source>
</evidence>
<accession>A0A9P8TMR8</accession>
<proteinExistence type="predicted"/>
<gene>
    <name evidence="1" type="ORF">WICPIJ_004593</name>
</gene>
<reference evidence="1" key="2">
    <citation type="submission" date="2021-01" db="EMBL/GenBank/DDBJ databases">
        <authorList>
            <person name="Schikora-Tamarit M.A."/>
        </authorList>
    </citation>
    <scope>NUCLEOTIDE SEQUENCE</scope>
    <source>
        <strain evidence="1">CBS2887</strain>
    </source>
</reference>
<organism evidence="1 2">
    <name type="scientific">Wickerhamomyces pijperi</name>
    <name type="common">Yeast</name>
    <name type="synonym">Pichia pijperi</name>
    <dbReference type="NCBI Taxonomy" id="599730"/>
    <lineage>
        <taxon>Eukaryota</taxon>
        <taxon>Fungi</taxon>
        <taxon>Dikarya</taxon>
        <taxon>Ascomycota</taxon>
        <taxon>Saccharomycotina</taxon>
        <taxon>Saccharomycetes</taxon>
        <taxon>Phaffomycetales</taxon>
        <taxon>Wickerhamomycetaceae</taxon>
        <taxon>Wickerhamomyces</taxon>
    </lineage>
</organism>
<sequence>MNNLSLSYSMARGNVSVIYKELHNSMSCEFMGKNDIAHITIAHNNVSNLTSSDADLLHSDLVLFQMSNLFPDWKAAKPNPQKNNTDLITQYKDRFIYNYTNESVTLLDSQFSNPRTISLRDQDLIAKYQPNLNFTLESTNLTYTV</sequence>
<comment type="caution">
    <text evidence="1">The sequence shown here is derived from an EMBL/GenBank/DDBJ whole genome shotgun (WGS) entry which is preliminary data.</text>
</comment>
<feature type="non-terminal residue" evidence="1">
    <location>
        <position position="145"/>
    </location>
</feature>
<reference evidence="1" key="1">
    <citation type="journal article" date="2021" name="Open Biol.">
        <title>Shared evolutionary footprints suggest mitochondrial oxidative damage underlies multiple complex I losses in fungi.</title>
        <authorList>
            <person name="Schikora-Tamarit M.A."/>
            <person name="Marcet-Houben M."/>
            <person name="Nosek J."/>
            <person name="Gabaldon T."/>
        </authorList>
    </citation>
    <scope>NUCLEOTIDE SEQUENCE</scope>
    <source>
        <strain evidence="1">CBS2887</strain>
    </source>
</reference>
<dbReference type="Proteomes" id="UP000774326">
    <property type="component" value="Unassembled WGS sequence"/>
</dbReference>
<name>A0A9P8TMR8_WICPI</name>
<dbReference type="AlphaFoldDB" id="A0A9P8TMR8"/>
<protein>
    <submittedName>
        <fullName evidence="1">Uncharacterized protein</fullName>
    </submittedName>
</protein>
<dbReference type="EMBL" id="JAEUBG010002508">
    <property type="protein sequence ID" value="KAH3684439.1"/>
    <property type="molecule type" value="Genomic_DNA"/>
</dbReference>
<evidence type="ECO:0000313" key="1">
    <source>
        <dbReference type="EMBL" id="KAH3684439.1"/>
    </source>
</evidence>